<evidence type="ECO:0000256" key="1">
    <source>
        <dbReference type="SAM" id="MobiDB-lite"/>
    </source>
</evidence>
<evidence type="ECO:0000313" key="3">
    <source>
        <dbReference type="Proteomes" id="UP000041254"/>
    </source>
</evidence>
<dbReference type="EMBL" id="CDMY01000240">
    <property type="protein sequence ID" value="CEL95889.1"/>
    <property type="molecule type" value="Genomic_DNA"/>
</dbReference>
<organism evidence="2 3">
    <name type="scientific">Vitrella brassicaformis (strain CCMP3155)</name>
    <dbReference type="NCBI Taxonomy" id="1169540"/>
    <lineage>
        <taxon>Eukaryota</taxon>
        <taxon>Sar</taxon>
        <taxon>Alveolata</taxon>
        <taxon>Colpodellida</taxon>
        <taxon>Vitrellaceae</taxon>
        <taxon>Vitrella</taxon>
    </lineage>
</organism>
<keyword evidence="3" id="KW-1185">Reference proteome</keyword>
<feature type="region of interest" description="Disordered" evidence="1">
    <location>
        <begin position="76"/>
        <end position="155"/>
    </location>
</feature>
<feature type="compositionally biased region" description="Low complexity" evidence="1">
    <location>
        <begin position="140"/>
        <end position="155"/>
    </location>
</feature>
<dbReference type="VEuPathDB" id="CryptoDB:Vbra_1155"/>
<proteinExistence type="predicted"/>
<gene>
    <name evidence="2" type="ORF">Vbra_1155</name>
</gene>
<dbReference type="InParanoid" id="A0A0G4EJ05"/>
<name>A0A0G4EJ05_VITBC</name>
<accession>A0A0G4EJ05</accession>
<dbReference type="AlphaFoldDB" id="A0A0G4EJ05"/>
<protein>
    <recommendedName>
        <fullName evidence="4">Protein kinase domain-containing protein</fullName>
    </recommendedName>
</protein>
<sequence>MAHPAAAAAAPQVPAFIVHNFNTIRHLGAGGYGVTWQACANAEGAAPDIDGDEDLQGVPRGPELVVKMVSMQSIGQSVGERHGASVGALDRPVAMRTSGRPSSSDTVPRAAASARLWPRSSLPWPTPSSHGTTSRPCERAASSLSTNALASAPLA</sequence>
<evidence type="ECO:0008006" key="4">
    <source>
        <dbReference type="Google" id="ProtNLM"/>
    </source>
</evidence>
<dbReference type="Proteomes" id="UP000041254">
    <property type="component" value="Unassembled WGS sequence"/>
</dbReference>
<evidence type="ECO:0000313" key="2">
    <source>
        <dbReference type="EMBL" id="CEL95889.1"/>
    </source>
</evidence>
<reference evidence="2 3" key="1">
    <citation type="submission" date="2014-11" db="EMBL/GenBank/DDBJ databases">
        <authorList>
            <person name="Zhu J."/>
            <person name="Qi W."/>
            <person name="Song R."/>
        </authorList>
    </citation>
    <scope>NUCLEOTIDE SEQUENCE [LARGE SCALE GENOMIC DNA]</scope>
</reference>